<feature type="domain" description="Interferon/interleukin receptor" evidence="3">
    <location>
        <begin position="94"/>
        <end position="180"/>
    </location>
</feature>
<reference evidence="4" key="2">
    <citation type="submission" date="2025-09" db="UniProtKB">
        <authorList>
            <consortium name="Ensembl"/>
        </authorList>
    </citation>
    <scope>IDENTIFICATION</scope>
</reference>
<dbReference type="InterPro" id="IPR013783">
    <property type="entry name" value="Ig-like_fold"/>
</dbReference>
<accession>A0A8C6WVK4</accession>
<dbReference type="GO" id="GO:0004896">
    <property type="term" value="F:cytokine receptor activity"/>
    <property type="evidence" value="ECO:0007669"/>
    <property type="project" value="TreeGrafter"/>
</dbReference>
<dbReference type="AlphaFoldDB" id="A0A8C6WVK4"/>
<sequence length="391" mass="44286">MVKLKKTWLRLKSVDFKHVLQWERGAGTSPEVTYSVGPCCTVVPGCERLQELLLCDLTDACSNPEETYHLRVTALHHSEQSLSFWNNFYPIRDTELQPPVLRVAPCKPSLCVDLDSPVPHLRSFYENYNYELKVERLLPVRSLERKKVHGVAEGSQFCVSIRFADKIVDRQSNFSQAQCVPVSSPAHTAAGEGIDSAHTGERTDSALTGEEQTPPTQVQVREQTPPTQLQVREQTPPTQLQVRNRLRPHSCGEEQTPPTAAGRPPQLQVNRLATQCSEEETPPTQLQVREQTPPTQLQVREQTPPTQLQVREETPPTQLQVREQTPPTQLQVREQTPPTQLQVKEQTPPTQLQVREKTLPTRVGEHSQQCSFPPLKYFVIGLVKVLFCRQK</sequence>
<evidence type="ECO:0000313" key="5">
    <source>
        <dbReference type="Proteomes" id="UP000694523"/>
    </source>
</evidence>
<feature type="domain" description="Fibronectin type-III" evidence="2">
    <location>
        <begin position="9"/>
        <end position="81"/>
    </location>
</feature>
<feature type="compositionally biased region" description="Polar residues" evidence="1">
    <location>
        <begin position="210"/>
        <end position="242"/>
    </location>
</feature>
<evidence type="ECO:0000256" key="1">
    <source>
        <dbReference type="SAM" id="MobiDB-lite"/>
    </source>
</evidence>
<evidence type="ECO:0000259" key="2">
    <source>
        <dbReference type="Pfam" id="PF01108"/>
    </source>
</evidence>
<dbReference type="PANTHER" id="PTHR20859">
    <property type="entry name" value="INTERFERON/INTERLEUKIN RECEPTOR"/>
    <property type="match status" value="1"/>
</dbReference>
<organism evidence="4 5">
    <name type="scientific">Neogobius melanostomus</name>
    <name type="common">round goby</name>
    <dbReference type="NCBI Taxonomy" id="47308"/>
    <lineage>
        <taxon>Eukaryota</taxon>
        <taxon>Metazoa</taxon>
        <taxon>Chordata</taxon>
        <taxon>Craniata</taxon>
        <taxon>Vertebrata</taxon>
        <taxon>Euteleostomi</taxon>
        <taxon>Actinopterygii</taxon>
        <taxon>Neopterygii</taxon>
        <taxon>Teleostei</taxon>
        <taxon>Neoteleostei</taxon>
        <taxon>Acanthomorphata</taxon>
        <taxon>Gobiaria</taxon>
        <taxon>Gobiiformes</taxon>
        <taxon>Gobioidei</taxon>
        <taxon>Gobiidae</taxon>
        <taxon>Benthophilinae</taxon>
        <taxon>Neogobiini</taxon>
        <taxon>Neogobius</taxon>
    </lineage>
</organism>
<dbReference type="GO" id="GO:0005886">
    <property type="term" value="C:plasma membrane"/>
    <property type="evidence" value="ECO:0007669"/>
    <property type="project" value="TreeGrafter"/>
</dbReference>
<dbReference type="Pfam" id="PF09294">
    <property type="entry name" value="Interfer-bind"/>
    <property type="match status" value="1"/>
</dbReference>
<evidence type="ECO:0000259" key="3">
    <source>
        <dbReference type="Pfam" id="PF09294"/>
    </source>
</evidence>
<dbReference type="Gene3D" id="2.60.40.10">
    <property type="entry name" value="Immunoglobulins"/>
    <property type="match status" value="1"/>
</dbReference>
<dbReference type="InterPro" id="IPR015373">
    <property type="entry name" value="Interferon/interleukin_rcp_dom"/>
</dbReference>
<protein>
    <recommendedName>
        <fullName evidence="6">Fibronectin type-III domain-containing protein</fullName>
    </recommendedName>
</protein>
<name>A0A8C6WVK4_9GOBI</name>
<keyword evidence="5" id="KW-1185">Reference proteome</keyword>
<proteinExistence type="predicted"/>
<dbReference type="Ensembl" id="ENSNMLT00000039156.1">
    <property type="protein sequence ID" value="ENSNMLP00000035162.1"/>
    <property type="gene ID" value="ENSNMLG00000021819.1"/>
</dbReference>
<dbReference type="SUPFAM" id="SSF49265">
    <property type="entry name" value="Fibronectin type III"/>
    <property type="match status" value="2"/>
</dbReference>
<dbReference type="PANTHER" id="PTHR20859:SF93">
    <property type="entry name" value="CYTOKINE RECEPTOR FAMILY MEMBER B12-RELATED"/>
    <property type="match status" value="1"/>
</dbReference>
<dbReference type="InterPro" id="IPR050650">
    <property type="entry name" value="Type-II_Cytokine-TF_Rcpt"/>
</dbReference>
<feature type="compositionally biased region" description="Polar residues" evidence="1">
    <location>
        <begin position="267"/>
        <end position="352"/>
    </location>
</feature>
<dbReference type="Pfam" id="PF01108">
    <property type="entry name" value="Tissue_fac"/>
    <property type="match status" value="1"/>
</dbReference>
<dbReference type="InterPro" id="IPR003961">
    <property type="entry name" value="FN3_dom"/>
</dbReference>
<reference evidence="4" key="1">
    <citation type="submission" date="2025-08" db="UniProtKB">
        <authorList>
            <consortium name="Ensembl"/>
        </authorList>
    </citation>
    <scope>IDENTIFICATION</scope>
</reference>
<dbReference type="InterPro" id="IPR036116">
    <property type="entry name" value="FN3_sf"/>
</dbReference>
<feature type="region of interest" description="Disordered" evidence="1">
    <location>
        <begin position="180"/>
        <end position="352"/>
    </location>
</feature>
<evidence type="ECO:0008006" key="6">
    <source>
        <dbReference type="Google" id="ProtNLM"/>
    </source>
</evidence>
<dbReference type="Proteomes" id="UP000694523">
    <property type="component" value="Unplaced"/>
</dbReference>
<evidence type="ECO:0000313" key="4">
    <source>
        <dbReference type="Ensembl" id="ENSNMLP00000035162.1"/>
    </source>
</evidence>